<dbReference type="InterPro" id="IPR020846">
    <property type="entry name" value="MFS_dom"/>
</dbReference>
<accession>G3BC47</accession>
<keyword evidence="9" id="KW-1185">Reference proteome</keyword>
<dbReference type="InterPro" id="IPR011701">
    <property type="entry name" value="MFS"/>
</dbReference>
<dbReference type="PANTHER" id="PTHR23504">
    <property type="entry name" value="MAJOR FACILITATOR SUPERFAMILY DOMAIN-CONTAINING PROTEIN 10"/>
    <property type="match status" value="1"/>
</dbReference>
<dbReference type="Gene3D" id="1.20.1250.20">
    <property type="entry name" value="MFS general substrate transporter like domains"/>
    <property type="match status" value="1"/>
</dbReference>
<dbReference type="PANTHER" id="PTHR23504:SF15">
    <property type="entry name" value="MAJOR FACILITATOR SUPERFAMILY (MFS) PROFILE DOMAIN-CONTAINING PROTEIN"/>
    <property type="match status" value="1"/>
</dbReference>
<dbReference type="GO" id="GO:0022857">
    <property type="term" value="F:transmembrane transporter activity"/>
    <property type="evidence" value="ECO:0007669"/>
    <property type="project" value="InterPro"/>
</dbReference>
<feature type="transmembrane region" description="Helical" evidence="6">
    <location>
        <begin position="435"/>
        <end position="454"/>
    </location>
</feature>
<evidence type="ECO:0000313" key="9">
    <source>
        <dbReference type="Proteomes" id="UP000000707"/>
    </source>
</evidence>
<feature type="transmembrane region" description="Helical" evidence="6">
    <location>
        <begin position="474"/>
        <end position="494"/>
    </location>
</feature>
<feature type="transmembrane region" description="Helical" evidence="6">
    <location>
        <begin position="407"/>
        <end position="423"/>
    </location>
</feature>
<dbReference type="HOGENOM" id="CLU_001265_54_5_1"/>
<name>G3BC47_CANTC</name>
<feature type="domain" description="Major facilitator superfamily (MFS) profile" evidence="7">
    <location>
        <begin position="20"/>
        <end position="564"/>
    </location>
</feature>
<feature type="transmembrane region" description="Helical" evidence="6">
    <location>
        <begin position="196"/>
        <end position="217"/>
    </location>
</feature>
<dbReference type="Proteomes" id="UP000000707">
    <property type="component" value="Unassembled WGS sequence"/>
</dbReference>
<dbReference type="PROSITE" id="PS50850">
    <property type="entry name" value="MFS"/>
    <property type="match status" value="1"/>
</dbReference>
<feature type="transmembrane region" description="Helical" evidence="6">
    <location>
        <begin position="506"/>
        <end position="527"/>
    </location>
</feature>
<evidence type="ECO:0000256" key="3">
    <source>
        <dbReference type="ARBA" id="ARBA00022692"/>
    </source>
</evidence>
<evidence type="ECO:0000256" key="6">
    <source>
        <dbReference type="SAM" id="Phobius"/>
    </source>
</evidence>
<evidence type="ECO:0000259" key="7">
    <source>
        <dbReference type="PROSITE" id="PS50850"/>
    </source>
</evidence>
<feature type="transmembrane region" description="Helical" evidence="6">
    <location>
        <begin position="92"/>
        <end position="117"/>
    </location>
</feature>
<sequence length="564" mass="61727">MTEHTNLTFKDQIKGFPLVQILVISFIKLAEPIAFTSIFPYAFYMIRDFGVAKSEAEISTYAGYLAAVFAFGQFTSAIVWGKFADVYGRKIVLILGLLGSSFSILLLGFSSNFWMAFLARGLSGLLNGNSGVSRSVIGEIAPHKHHQGLAFLSMPVAWNIGGVFGPLIGGTLSHPFRPDTPPSSAWGRLNWDYPYALPNMVIAAILIVEALITYFCLKETHPTLQYHDDPGINRTKRLLRGLGLIGQELGEIEVVEDEETLLLVKSKSSETVNVLEDGVPTADYGINASTSFLRGLGIGSVQSQSEFVEDAEDENTIFLVKSAESGQSADLETDLEPFEWRSILTPKVLNPILAYFIMQSHFTAFDEFLPIFVSYPPAYTDTGARVSQFPLHLKGGLGYTPKRAGDLLSSSGFFGMFMVLLVFPTIDRKFNRNTVFLVALGIFPLLFAILPYVLLFLPQQLDGDLTTKYADQFLYAFVFIRVMVASSLMTLAMVSINSNAKKEYRGIVNGAAISAASLAACISPLFTGRLMTVGQACNVAGLGWWGLGIITTLGFIQGCFIRVN</sequence>
<reference evidence="8 9" key="1">
    <citation type="journal article" date="2011" name="Proc. Natl. Acad. Sci. U.S.A.">
        <title>Comparative genomics of xylose-fermenting fungi for enhanced biofuel production.</title>
        <authorList>
            <person name="Wohlbach D.J."/>
            <person name="Kuo A."/>
            <person name="Sato T.K."/>
            <person name="Potts K.M."/>
            <person name="Salamov A.A."/>
            <person name="LaButti K.M."/>
            <person name="Sun H."/>
            <person name="Clum A."/>
            <person name="Pangilinan J.L."/>
            <person name="Lindquist E.A."/>
            <person name="Lucas S."/>
            <person name="Lapidus A."/>
            <person name="Jin M."/>
            <person name="Gunawan C."/>
            <person name="Balan V."/>
            <person name="Dale B.E."/>
            <person name="Jeffries T.W."/>
            <person name="Zinkel R."/>
            <person name="Barry K.W."/>
            <person name="Grigoriev I.V."/>
            <person name="Gasch A.P."/>
        </authorList>
    </citation>
    <scope>NUCLEOTIDE SEQUENCE [LARGE SCALE GENOMIC DNA]</scope>
    <source>
        <strain evidence="9">ATCC 10573 / BCRC 21748 / CBS 615 / JCM 9827 / NBRC 10315 / NRRL Y-1498 / VKM Y-70</strain>
    </source>
</reference>
<dbReference type="Pfam" id="PF07690">
    <property type="entry name" value="MFS_1"/>
    <property type="match status" value="1"/>
</dbReference>
<dbReference type="PRINTS" id="PR01035">
    <property type="entry name" value="TCRTETA"/>
</dbReference>
<evidence type="ECO:0000256" key="4">
    <source>
        <dbReference type="ARBA" id="ARBA00022989"/>
    </source>
</evidence>
<proteinExistence type="predicted"/>
<dbReference type="InterPro" id="IPR036259">
    <property type="entry name" value="MFS_trans_sf"/>
</dbReference>
<dbReference type="OrthoDB" id="10262656at2759"/>
<feature type="transmembrane region" description="Helical" evidence="6">
    <location>
        <begin position="21"/>
        <end position="46"/>
    </location>
</feature>
<feature type="transmembrane region" description="Helical" evidence="6">
    <location>
        <begin position="58"/>
        <end position="80"/>
    </location>
</feature>
<dbReference type="CDD" id="cd17330">
    <property type="entry name" value="MFS_SLC46_TetA_like"/>
    <property type="match status" value="1"/>
</dbReference>
<dbReference type="EMBL" id="GL996528">
    <property type="protein sequence ID" value="EGV60784.1"/>
    <property type="molecule type" value="Genomic_DNA"/>
</dbReference>
<keyword evidence="3 6" id="KW-0812">Transmembrane</keyword>
<gene>
    <name evidence="8" type="ORF">CANTEDRAFT_128404</name>
</gene>
<dbReference type="eggNOG" id="KOG2615">
    <property type="taxonomic scope" value="Eukaryota"/>
</dbReference>
<dbReference type="AlphaFoldDB" id="G3BC47"/>
<evidence type="ECO:0000313" key="8">
    <source>
        <dbReference type="EMBL" id="EGV60784.1"/>
    </source>
</evidence>
<evidence type="ECO:0000256" key="2">
    <source>
        <dbReference type="ARBA" id="ARBA00022448"/>
    </source>
</evidence>
<feature type="transmembrane region" description="Helical" evidence="6">
    <location>
        <begin position="542"/>
        <end position="563"/>
    </location>
</feature>
<comment type="subcellular location">
    <subcellularLocation>
        <location evidence="1">Membrane</location>
        <topology evidence="1">Multi-pass membrane protein</topology>
    </subcellularLocation>
</comment>
<feature type="transmembrane region" description="Helical" evidence="6">
    <location>
        <begin position="348"/>
        <end position="365"/>
    </location>
</feature>
<keyword evidence="2" id="KW-0813">Transport</keyword>
<evidence type="ECO:0000256" key="1">
    <source>
        <dbReference type="ARBA" id="ARBA00004141"/>
    </source>
</evidence>
<keyword evidence="5 6" id="KW-0472">Membrane</keyword>
<keyword evidence="4 6" id="KW-1133">Transmembrane helix</keyword>
<dbReference type="SUPFAM" id="SSF103473">
    <property type="entry name" value="MFS general substrate transporter"/>
    <property type="match status" value="1"/>
</dbReference>
<evidence type="ECO:0000256" key="5">
    <source>
        <dbReference type="ARBA" id="ARBA00023136"/>
    </source>
</evidence>
<protein>
    <submittedName>
        <fullName evidence="8">MFS general substrate transporter</fullName>
    </submittedName>
</protein>
<dbReference type="InterPro" id="IPR001958">
    <property type="entry name" value="Tet-R_TetA/multi-R_MdtG-like"/>
</dbReference>
<organism evidence="9">
    <name type="scientific">Candida tenuis (strain ATCC 10573 / BCRC 21748 / CBS 615 / JCM 9827 / NBRC 10315 / NRRL Y-1498 / VKM Y-70)</name>
    <name type="common">Yeast</name>
    <name type="synonym">Yamadazyma tenuis</name>
    <dbReference type="NCBI Taxonomy" id="590646"/>
    <lineage>
        <taxon>Eukaryota</taxon>
        <taxon>Fungi</taxon>
        <taxon>Dikarya</taxon>
        <taxon>Ascomycota</taxon>
        <taxon>Saccharomycotina</taxon>
        <taxon>Pichiomycetes</taxon>
        <taxon>Debaryomycetaceae</taxon>
        <taxon>Yamadazyma</taxon>
    </lineage>
</organism>
<dbReference type="GO" id="GO:0016020">
    <property type="term" value="C:membrane"/>
    <property type="evidence" value="ECO:0007669"/>
    <property type="project" value="UniProtKB-SubCell"/>
</dbReference>